<evidence type="ECO:0000256" key="3">
    <source>
        <dbReference type="PROSITE-ProRule" id="PRU00283"/>
    </source>
</evidence>
<dbReference type="Gene3D" id="3.40.850.10">
    <property type="entry name" value="Kinesin motor domain"/>
    <property type="match status" value="1"/>
</dbReference>
<dbReference type="GO" id="GO:0051231">
    <property type="term" value="P:spindle elongation"/>
    <property type="evidence" value="ECO:0007669"/>
    <property type="project" value="TreeGrafter"/>
</dbReference>
<reference evidence="6" key="1">
    <citation type="submission" date="2013-12" db="EMBL/GenBank/DDBJ databases">
        <title>The Genome Sequence of Aphanomyces astaci APO3.</title>
        <authorList>
            <consortium name="The Broad Institute Genomics Platform"/>
            <person name="Russ C."/>
            <person name="Tyler B."/>
            <person name="van West P."/>
            <person name="Dieguez-Uribeondo J."/>
            <person name="Young S.K."/>
            <person name="Zeng Q."/>
            <person name="Gargeya S."/>
            <person name="Fitzgerald M."/>
            <person name="Abouelleil A."/>
            <person name="Alvarado L."/>
            <person name="Chapman S.B."/>
            <person name="Gainer-Dewar J."/>
            <person name="Goldberg J."/>
            <person name="Griggs A."/>
            <person name="Gujja S."/>
            <person name="Hansen M."/>
            <person name="Howarth C."/>
            <person name="Imamovic A."/>
            <person name="Ireland A."/>
            <person name="Larimer J."/>
            <person name="McCowan C."/>
            <person name="Murphy C."/>
            <person name="Pearson M."/>
            <person name="Poon T.W."/>
            <person name="Priest M."/>
            <person name="Roberts A."/>
            <person name="Saif S."/>
            <person name="Shea T."/>
            <person name="Sykes S."/>
            <person name="Wortman J."/>
            <person name="Nusbaum C."/>
            <person name="Birren B."/>
        </authorList>
    </citation>
    <scope>NUCLEOTIDE SEQUENCE [LARGE SCALE GENOMIC DNA]</scope>
    <source>
        <strain evidence="6">APO3</strain>
    </source>
</reference>
<dbReference type="PRINTS" id="PR00380">
    <property type="entry name" value="KINESINHEAVY"/>
</dbReference>
<dbReference type="GO" id="GO:0008017">
    <property type="term" value="F:microtubule binding"/>
    <property type="evidence" value="ECO:0007669"/>
    <property type="project" value="InterPro"/>
</dbReference>
<dbReference type="GO" id="GO:0007018">
    <property type="term" value="P:microtubule-based movement"/>
    <property type="evidence" value="ECO:0007669"/>
    <property type="project" value="InterPro"/>
</dbReference>
<dbReference type="SUPFAM" id="SSF52540">
    <property type="entry name" value="P-loop containing nucleoside triphosphate hydrolases"/>
    <property type="match status" value="1"/>
</dbReference>
<dbReference type="GO" id="GO:0005874">
    <property type="term" value="C:microtubule"/>
    <property type="evidence" value="ECO:0007669"/>
    <property type="project" value="UniProtKB-KW"/>
</dbReference>
<accession>W4H778</accession>
<dbReference type="InterPro" id="IPR001752">
    <property type="entry name" value="Kinesin_motor_dom"/>
</dbReference>
<gene>
    <name evidence="6" type="ORF">H257_01986</name>
</gene>
<dbReference type="PROSITE" id="PS50067">
    <property type="entry name" value="KINESIN_MOTOR_2"/>
    <property type="match status" value="1"/>
</dbReference>
<name>W4H778_APHAT</name>
<dbReference type="EMBL" id="KI913116">
    <property type="protein sequence ID" value="ETV86968.1"/>
    <property type="molecule type" value="Genomic_DNA"/>
</dbReference>
<dbReference type="GeneID" id="20803982"/>
<dbReference type="OrthoDB" id="3176171at2759"/>
<evidence type="ECO:0000313" key="6">
    <source>
        <dbReference type="EMBL" id="ETV86968.1"/>
    </source>
</evidence>
<protein>
    <recommendedName>
        <fullName evidence="5">Kinesin motor domain-containing protein</fullName>
    </recommendedName>
</protein>
<keyword evidence="3" id="KW-0547">Nucleotide-binding</keyword>
<dbReference type="InterPro" id="IPR027417">
    <property type="entry name" value="P-loop_NTPase"/>
</dbReference>
<organism evidence="6">
    <name type="scientific">Aphanomyces astaci</name>
    <name type="common">Crayfish plague agent</name>
    <dbReference type="NCBI Taxonomy" id="112090"/>
    <lineage>
        <taxon>Eukaryota</taxon>
        <taxon>Sar</taxon>
        <taxon>Stramenopiles</taxon>
        <taxon>Oomycota</taxon>
        <taxon>Saprolegniomycetes</taxon>
        <taxon>Saprolegniales</taxon>
        <taxon>Verrucalvaceae</taxon>
        <taxon>Aphanomyces</taxon>
    </lineage>
</organism>
<dbReference type="InterPro" id="IPR010994">
    <property type="entry name" value="RuvA_2-like"/>
</dbReference>
<comment type="similarity">
    <text evidence="3">Belongs to the TRAFAC class myosin-kinesin ATPase superfamily. Kinesin family.</text>
</comment>
<dbReference type="GO" id="GO:0005875">
    <property type="term" value="C:microtubule associated complex"/>
    <property type="evidence" value="ECO:0007669"/>
    <property type="project" value="TreeGrafter"/>
</dbReference>
<keyword evidence="1" id="KW-0493">Microtubule</keyword>
<dbReference type="Pfam" id="PF00225">
    <property type="entry name" value="Kinesin"/>
    <property type="match status" value="1"/>
</dbReference>
<dbReference type="InterPro" id="IPR036961">
    <property type="entry name" value="Kinesin_motor_dom_sf"/>
</dbReference>
<dbReference type="SUPFAM" id="SSF47781">
    <property type="entry name" value="RuvA domain 2-like"/>
    <property type="match status" value="1"/>
</dbReference>
<feature type="compositionally biased region" description="Low complexity" evidence="4">
    <location>
        <begin position="319"/>
        <end position="341"/>
    </location>
</feature>
<evidence type="ECO:0000256" key="2">
    <source>
        <dbReference type="ARBA" id="ARBA00023175"/>
    </source>
</evidence>
<dbReference type="InterPro" id="IPR027640">
    <property type="entry name" value="Kinesin-like_fam"/>
</dbReference>
<evidence type="ECO:0000256" key="4">
    <source>
        <dbReference type="SAM" id="MobiDB-lite"/>
    </source>
</evidence>
<keyword evidence="3" id="KW-0067">ATP-binding</keyword>
<dbReference type="STRING" id="112090.W4H778"/>
<dbReference type="VEuPathDB" id="FungiDB:H257_01986"/>
<evidence type="ECO:0000259" key="5">
    <source>
        <dbReference type="PROSITE" id="PS50067"/>
    </source>
</evidence>
<dbReference type="PANTHER" id="PTHR47969:SF9">
    <property type="entry name" value="KINESIN-LIKE PROTEIN"/>
    <property type="match status" value="1"/>
</dbReference>
<proteinExistence type="inferred from homology"/>
<dbReference type="AlphaFoldDB" id="W4H778"/>
<feature type="domain" description="Kinesin motor" evidence="5">
    <location>
        <begin position="11"/>
        <end position="241"/>
    </location>
</feature>
<dbReference type="SMART" id="SM00129">
    <property type="entry name" value="KISc"/>
    <property type="match status" value="1"/>
</dbReference>
<feature type="binding site" evidence="3">
    <location>
        <begin position="93"/>
        <end position="100"/>
    </location>
    <ligand>
        <name>ATP</name>
        <dbReference type="ChEBI" id="CHEBI:30616"/>
    </ligand>
</feature>
<keyword evidence="2 3" id="KW-0505">Motor protein</keyword>
<dbReference type="GO" id="GO:0005524">
    <property type="term" value="F:ATP binding"/>
    <property type="evidence" value="ECO:0007669"/>
    <property type="project" value="UniProtKB-UniRule"/>
</dbReference>
<evidence type="ECO:0000256" key="1">
    <source>
        <dbReference type="ARBA" id="ARBA00022701"/>
    </source>
</evidence>
<dbReference type="GO" id="GO:0007052">
    <property type="term" value="P:mitotic spindle organization"/>
    <property type="evidence" value="ECO:0007669"/>
    <property type="project" value="TreeGrafter"/>
</dbReference>
<sequence length="581" mass="63440">MTSIFLLPPPHMKVVVRVRPMIPSEAKKGSTCCVKVVRASSCKPHQVQVDDHLFDVDLVYDERLNQRDLFHKEFANLIPTVFDGTNVTVFASGASGSGKTHTMEGTAKNPGVVPRTMQKVFQFGQQQVATYRVEMSFVEIHNDKVMDFLAATTTKLHQDELSLSTSASGRVVVDGLITRHIASFADFEALYERACKFRRKGAATYHAKSSRSHSLLHVRVESRGFDGLVRVGHLHLIDLAGHDDICPTVQESASMMLDMQPLDESPVARLLADSVAHSSIAVMVCTISPASVVVKDTLEALQCAAKQRHVVVASPTAAPVLSPSGSSSSSISSPRLSCSSLELTPKTRPAATPSMDTAAPCAKRRRDDAISTRSRASMKRFRLHEESSSSSSSSCVVMDATPSSRDRTAATRRLQPLAGSRVVPGRAFLRQPPPVEKEGIKHLLTMAVDFEKRGKARPALALYRQATLLLDTPNEKLQARMQALAAAMSTPESEVDGSKRPLHATVQRILEEDILHTFNHGSMAALMALQSIGEKKAAKIIKGRENRVHFTSIRDLMNVGMGEKQVVRFQQLNVAARLSSL</sequence>
<dbReference type="RefSeq" id="XP_009823767.1">
    <property type="nucleotide sequence ID" value="XM_009825465.1"/>
</dbReference>
<feature type="region of interest" description="Disordered" evidence="4">
    <location>
        <begin position="318"/>
        <end position="371"/>
    </location>
</feature>
<dbReference type="GO" id="GO:0003777">
    <property type="term" value="F:microtubule motor activity"/>
    <property type="evidence" value="ECO:0007669"/>
    <property type="project" value="InterPro"/>
</dbReference>
<dbReference type="PANTHER" id="PTHR47969">
    <property type="entry name" value="CHROMOSOME-ASSOCIATED KINESIN KIF4A-RELATED"/>
    <property type="match status" value="1"/>
</dbReference>
<dbReference type="Gene3D" id="1.10.150.280">
    <property type="entry name" value="AF1531-like domain"/>
    <property type="match status" value="1"/>
</dbReference>